<dbReference type="AlphaFoldDB" id="A0A5D3DTQ6"/>
<protein>
    <submittedName>
        <fullName evidence="1">Uncharacterized protein</fullName>
    </submittedName>
</protein>
<organism evidence="1 2">
    <name type="scientific">Cucumis melo var. makuwa</name>
    <name type="common">Oriental melon</name>
    <dbReference type="NCBI Taxonomy" id="1194695"/>
    <lineage>
        <taxon>Eukaryota</taxon>
        <taxon>Viridiplantae</taxon>
        <taxon>Streptophyta</taxon>
        <taxon>Embryophyta</taxon>
        <taxon>Tracheophyta</taxon>
        <taxon>Spermatophyta</taxon>
        <taxon>Magnoliopsida</taxon>
        <taxon>eudicotyledons</taxon>
        <taxon>Gunneridae</taxon>
        <taxon>Pentapetalae</taxon>
        <taxon>rosids</taxon>
        <taxon>fabids</taxon>
        <taxon>Cucurbitales</taxon>
        <taxon>Cucurbitaceae</taxon>
        <taxon>Benincaseae</taxon>
        <taxon>Cucumis</taxon>
    </lineage>
</organism>
<gene>
    <name evidence="1" type="ORF">E5676_scaffold7319G00070</name>
</gene>
<comment type="caution">
    <text evidence="1">The sequence shown here is derived from an EMBL/GenBank/DDBJ whole genome shotgun (WGS) entry which is preliminary data.</text>
</comment>
<dbReference type="Proteomes" id="UP000321947">
    <property type="component" value="Unassembled WGS sequence"/>
</dbReference>
<reference evidence="1 2" key="1">
    <citation type="submission" date="2019-08" db="EMBL/GenBank/DDBJ databases">
        <title>Draft genome sequences of two oriental melons (Cucumis melo L. var makuwa).</title>
        <authorList>
            <person name="Kwon S.-Y."/>
        </authorList>
    </citation>
    <scope>NUCLEOTIDE SEQUENCE [LARGE SCALE GENOMIC DNA]</scope>
    <source>
        <strain evidence="2">cv. Chang Bougi</strain>
        <tissue evidence="1">Leaf</tissue>
    </source>
</reference>
<sequence length="284" mass="31921">MTKGITTGSLERLWVFLRYHSLRCAPLDTGLGLRDSVVHQWTSYPHGLSKILCIIRWSCTHSPRLKIEPTDDEHDYLDQSLEIPTTEGYEEDLHVLALSMSSMLLHTLTPSIPLSLHIEHPPLPPHIEHPPLPPYVELLTNSTHVQHPHSPLRDDGCLTTTMEQPIELDRPRATCDCSQTNPYVSIASFMGLTPNNAMAVVKETGTSINEDLEDGIAPIDVPVGGEDVPPPLPNPHKQFHIIQTPKDQIMLKRIYPSYSIDFLQKILKLDPHLTFSTVLLRILS</sequence>
<evidence type="ECO:0000313" key="1">
    <source>
        <dbReference type="EMBL" id="TYK26892.1"/>
    </source>
</evidence>
<accession>A0A5D3DTQ6</accession>
<evidence type="ECO:0000313" key="2">
    <source>
        <dbReference type="Proteomes" id="UP000321947"/>
    </source>
</evidence>
<proteinExistence type="predicted"/>
<name>A0A5D3DTQ6_CUCMM</name>
<dbReference type="EMBL" id="SSTD01003296">
    <property type="protein sequence ID" value="TYK26892.1"/>
    <property type="molecule type" value="Genomic_DNA"/>
</dbReference>